<dbReference type="AlphaFoldDB" id="K9VGQ9"/>
<dbReference type="Proteomes" id="UP000010478">
    <property type="component" value="Chromosome"/>
</dbReference>
<proteinExistence type="predicted"/>
<dbReference type="EMBL" id="CP003614">
    <property type="protein sequence ID" value="AFZ06667.1"/>
    <property type="molecule type" value="Genomic_DNA"/>
</dbReference>
<protein>
    <submittedName>
        <fullName evidence="1">Uncharacterized protein</fullName>
    </submittedName>
</protein>
<dbReference type="RefSeq" id="WP_015175969.1">
    <property type="nucleotide sequence ID" value="NC_019729.1"/>
</dbReference>
<evidence type="ECO:0000313" key="2">
    <source>
        <dbReference type="Proteomes" id="UP000010478"/>
    </source>
</evidence>
<dbReference type="HOGENOM" id="CLU_3236954_0_0_3"/>
<name>K9VGQ9_9CYAN</name>
<reference evidence="1 2" key="1">
    <citation type="submission" date="2012-05" db="EMBL/GenBank/DDBJ databases">
        <title>Finished chromosome of genome of Oscillatoria sp. PCC 7112.</title>
        <authorList>
            <consortium name="US DOE Joint Genome Institute"/>
            <person name="Gugger M."/>
            <person name="Coursin T."/>
            <person name="Rippka R."/>
            <person name="Tandeau De Marsac N."/>
            <person name="Huntemann M."/>
            <person name="Wei C.-L."/>
            <person name="Han J."/>
            <person name="Detter J.C."/>
            <person name="Han C."/>
            <person name="Tapia R."/>
            <person name="Davenport K."/>
            <person name="Daligault H."/>
            <person name="Erkkila T."/>
            <person name="Gu W."/>
            <person name="Munk A.C.C."/>
            <person name="Teshima H."/>
            <person name="Xu Y."/>
            <person name="Chain P."/>
            <person name="Chen A."/>
            <person name="Krypides N."/>
            <person name="Mavromatis K."/>
            <person name="Markowitz V."/>
            <person name="Szeto E."/>
            <person name="Ivanova N."/>
            <person name="Mikhailova N."/>
            <person name="Ovchinnikova G."/>
            <person name="Pagani I."/>
            <person name="Pati A."/>
            <person name="Goodwin L."/>
            <person name="Peters L."/>
            <person name="Pitluck S."/>
            <person name="Woyke T."/>
            <person name="Kerfeld C."/>
        </authorList>
    </citation>
    <scope>NUCLEOTIDE SEQUENCE [LARGE SCALE GENOMIC DNA]</scope>
    <source>
        <strain evidence="1 2">PCC 7112</strain>
    </source>
</reference>
<gene>
    <name evidence="1" type="ORF">Osc7112_2205</name>
</gene>
<accession>K9VGQ9</accession>
<sequence length="43" mass="4700">MIATYQTGITLNNKGLIQLLTLYKVLDISETESEMLLVSGGDI</sequence>
<dbReference type="KEGG" id="oni:Osc7112_2205"/>
<organism evidence="1 2">
    <name type="scientific">Phormidium nigroviride PCC 7112</name>
    <dbReference type="NCBI Taxonomy" id="179408"/>
    <lineage>
        <taxon>Bacteria</taxon>
        <taxon>Bacillati</taxon>
        <taxon>Cyanobacteriota</taxon>
        <taxon>Cyanophyceae</taxon>
        <taxon>Oscillatoriophycideae</taxon>
        <taxon>Oscillatoriales</taxon>
        <taxon>Oscillatoriaceae</taxon>
        <taxon>Phormidium</taxon>
    </lineage>
</organism>
<keyword evidence="2" id="KW-1185">Reference proteome</keyword>
<evidence type="ECO:0000313" key="1">
    <source>
        <dbReference type="EMBL" id="AFZ06667.1"/>
    </source>
</evidence>